<keyword evidence="2" id="KW-1185">Reference proteome</keyword>
<comment type="caution">
    <text evidence="1">The sequence shown here is derived from an EMBL/GenBank/DDBJ whole genome shotgun (WGS) entry which is preliminary data.</text>
</comment>
<protein>
    <submittedName>
        <fullName evidence="1">Uncharacterized protein</fullName>
    </submittedName>
</protein>
<dbReference type="EMBL" id="JBHTEY010000004">
    <property type="protein sequence ID" value="MFC7615670.1"/>
    <property type="molecule type" value="Genomic_DNA"/>
</dbReference>
<evidence type="ECO:0000313" key="2">
    <source>
        <dbReference type="Proteomes" id="UP001596512"/>
    </source>
</evidence>
<evidence type="ECO:0000313" key="1">
    <source>
        <dbReference type="EMBL" id="MFC7615670.1"/>
    </source>
</evidence>
<dbReference type="Proteomes" id="UP001596512">
    <property type="component" value="Unassembled WGS sequence"/>
</dbReference>
<gene>
    <name evidence="1" type="ORF">ACFQV2_21405</name>
</gene>
<organism evidence="1 2">
    <name type="scientific">Actinokineospora soli</name>
    <dbReference type="NCBI Taxonomy" id="1048753"/>
    <lineage>
        <taxon>Bacteria</taxon>
        <taxon>Bacillati</taxon>
        <taxon>Actinomycetota</taxon>
        <taxon>Actinomycetes</taxon>
        <taxon>Pseudonocardiales</taxon>
        <taxon>Pseudonocardiaceae</taxon>
        <taxon>Actinokineospora</taxon>
    </lineage>
</organism>
<sequence length="109" mass="11644">MLRPAAAAALAPLLEPWGELLPLDCPDAELHLFHALAVLDALDEDRSDIVKFDDGTVLAVDSYAFRPAAVTAPVFKVPQLLRGPLFVDERFADAAAGLAGTDFVEVWSG</sequence>
<accession>A0ABW2TRQ4</accession>
<reference evidence="2" key="1">
    <citation type="journal article" date="2019" name="Int. J. Syst. Evol. Microbiol.">
        <title>The Global Catalogue of Microorganisms (GCM) 10K type strain sequencing project: providing services to taxonomists for standard genome sequencing and annotation.</title>
        <authorList>
            <consortium name="The Broad Institute Genomics Platform"/>
            <consortium name="The Broad Institute Genome Sequencing Center for Infectious Disease"/>
            <person name="Wu L."/>
            <person name="Ma J."/>
        </authorList>
    </citation>
    <scope>NUCLEOTIDE SEQUENCE [LARGE SCALE GENOMIC DNA]</scope>
    <source>
        <strain evidence="2">JCM 17695</strain>
    </source>
</reference>
<name>A0ABW2TRQ4_9PSEU</name>
<proteinExistence type="predicted"/>